<keyword evidence="3" id="KW-0378">Hydrolase</keyword>
<evidence type="ECO:0000256" key="3">
    <source>
        <dbReference type="ARBA" id="ARBA00022801"/>
    </source>
</evidence>
<evidence type="ECO:0000256" key="6">
    <source>
        <dbReference type="SAM" id="SignalP"/>
    </source>
</evidence>
<evidence type="ECO:0000256" key="4">
    <source>
        <dbReference type="ARBA" id="ARBA00022825"/>
    </source>
</evidence>
<sequence>MSCHSYIAICILMCCILRIQSRAANSKGSDDLPNITTDPLISDEKNDDLPNITTDPLISDKNNEIEKEDIKRTSFMVSIQRNEYRKFTHLCGGAIISEYFVITTAHCTLKPRQLYAKDISVLAGSPRLFVKNARRFQVKKMKQHPLFVPLEGNDILLLQVEKIPIDNIRFGTIDYRVLSSKGGGLNVHLLGWGRTKGNQAKDLEVLPVKTIENFECFRDYRFKYLTNSEICARGLKGTRGACDVNNVIIMLQANK</sequence>
<gene>
    <name evidence="8" type="ORF">KR093_011318</name>
</gene>
<dbReference type="AlphaFoldDB" id="A0AAD4JWW6"/>
<proteinExistence type="predicted"/>
<evidence type="ECO:0000259" key="7">
    <source>
        <dbReference type="PROSITE" id="PS50240"/>
    </source>
</evidence>
<keyword evidence="2 6" id="KW-0732">Signal</keyword>
<feature type="signal peptide" evidence="6">
    <location>
        <begin position="1"/>
        <end position="23"/>
    </location>
</feature>
<evidence type="ECO:0000313" key="8">
    <source>
        <dbReference type="EMBL" id="KAH8360196.1"/>
    </source>
</evidence>
<protein>
    <recommendedName>
        <fullName evidence="7">Peptidase S1 domain-containing protein</fullName>
    </recommendedName>
</protein>
<dbReference type="SMART" id="SM00020">
    <property type="entry name" value="Tryp_SPc"/>
    <property type="match status" value="1"/>
</dbReference>
<dbReference type="Proteomes" id="UP001200034">
    <property type="component" value="Unassembled WGS sequence"/>
</dbReference>
<dbReference type="InterPro" id="IPR043504">
    <property type="entry name" value="Peptidase_S1_PA_chymotrypsin"/>
</dbReference>
<keyword evidence="1" id="KW-0645">Protease</keyword>
<evidence type="ECO:0000256" key="5">
    <source>
        <dbReference type="ARBA" id="ARBA00023157"/>
    </source>
</evidence>
<evidence type="ECO:0000313" key="9">
    <source>
        <dbReference type="Proteomes" id="UP001200034"/>
    </source>
</evidence>
<dbReference type="Pfam" id="PF00089">
    <property type="entry name" value="Trypsin"/>
    <property type="match status" value="1"/>
</dbReference>
<dbReference type="EMBL" id="JAJJHW010003409">
    <property type="protein sequence ID" value="KAH8360196.1"/>
    <property type="molecule type" value="Genomic_DNA"/>
</dbReference>
<dbReference type="InterPro" id="IPR001254">
    <property type="entry name" value="Trypsin_dom"/>
</dbReference>
<dbReference type="PROSITE" id="PS50240">
    <property type="entry name" value="TRYPSIN_DOM"/>
    <property type="match status" value="1"/>
</dbReference>
<organism evidence="8 9">
    <name type="scientific">Drosophila rubida</name>
    <dbReference type="NCBI Taxonomy" id="30044"/>
    <lineage>
        <taxon>Eukaryota</taxon>
        <taxon>Metazoa</taxon>
        <taxon>Ecdysozoa</taxon>
        <taxon>Arthropoda</taxon>
        <taxon>Hexapoda</taxon>
        <taxon>Insecta</taxon>
        <taxon>Pterygota</taxon>
        <taxon>Neoptera</taxon>
        <taxon>Endopterygota</taxon>
        <taxon>Diptera</taxon>
        <taxon>Brachycera</taxon>
        <taxon>Muscomorpha</taxon>
        <taxon>Ephydroidea</taxon>
        <taxon>Drosophilidae</taxon>
        <taxon>Drosophila</taxon>
    </lineage>
</organism>
<accession>A0AAD4JWW6</accession>
<dbReference type="PANTHER" id="PTHR24276:SF98">
    <property type="entry name" value="FI18310P1-RELATED"/>
    <property type="match status" value="1"/>
</dbReference>
<dbReference type="GO" id="GO:0004252">
    <property type="term" value="F:serine-type endopeptidase activity"/>
    <property type="evidence" value="ECO:0007669"/>
    <property type="project" value="InterPro"/>
</dbReference>
<dbReference type="InterPro" id="IPR050430">
    <property type="entry name" value="Peptidase_S1"/>
</dbReference>
<evidence type="ECO:0000256" key="2">
    <source>
        <dbReference type="ARBA" id="ARBA00022729"/>
    </source>
</evidence>
<feature type="chain" id="PRO_5041930923" description="Peptidase S1 domain-containing protein" evidence="6">
    <location>
        <begin position="24"/>
        <end position="255"/>
    </location>
</feature>
<comment type="caution">
    <text evidence="8">The sequence shown here is derived from an EMBL/GenBank/DDBJ whole genome shotgun (WGS) entry which is preliminary data.</text>
</comment>
<dbReference type="Gene3D" id="2.40.10.10">
    <property type="entry name" value="Trypsin-like serine proteases"/>
    <property type="match status" value="1"/>
</dbReference>
<keyword evidence="5" id="KW-1015">Disulfide bond</keyword>
<dbReference type="GO" id="GO:0006508">
    <property type="term" value="P:proteolysis"/>
    <property type="evidence" value="ECO:0007669"/>
    <property type="project" value="UniProtKB-KW"/>
</dbReference>
<evidence type="ECO:0000256" key="1">
    <source>
        <dbReference type="ARBA" id="ARBA00022670"/>
    </source>
</evidence>
<name>A0AAD4JWW6_9MUSC</name>
<reference evidence="8" key="1">
    <citation type="journal article" date="2021" name="Mol. Ecol. Resour.">
        <title>Phylogenomic analyses of the genus Drosophila reveals genomic signals of climate adaptation.</title>
        <authorList>
            <person name="Li F."/>
            <person name="Rane R.V."/>
            <person name="Luria V."/>
            <person name="Xiong Z."/>
            <person name="Chen J."/>
            <person name="Li Z."/>
            <person name="Catullo R.A."/>
            <person name="Griffin P.C."/>
            <person name="Schiffer M."/>
            <person name="Pearce S."/>
            <person name="Lee S.F."/>
            <person name="McElroy K."/>
            <person name="Stocker A."/>
            <person name="Shirriffs J."/>
            <person name="Cockerell F."/>
            <person name="Coppin C."/>
            <person name="Sgro C.M."/>
            <person name="Karger A."/>
            <person name="Cain J.W."/>
            <person name="Weber J.A."/>
            <person name="Santpere G."/>
            <person name="Kirschner M.W."/>
            <person name="Hoffmann A.A."/>
            <person name="Oakeshott J.G."/>
            <person name="Zhang G."/>
        </authorList>
    </citation>
    <scope>NUCLEOTIDE SEQUENCE</scope>
    <source>
        <strain evidence="8">BGI-SZ-2011g</strain>
    </source>
</reference>
<feature type="domain" description="Peptidase S1" evidence="7">
    <location>
        <begin position="57"/>
        <end position="243"/>
    </location>
</feature>
<dbReference type="InterPro" id="IPR009003">
    <property type="entry name" value="Peptidase_S1_PA"/>
</dbReference>
<dbReference type="SUPFAM" id="SSF50494">
    <property type="entry name" value="Trypsin-like serine proteases"/>
    <property type="match status" value="1"/>
</dbReference>
<keyword evidence="4" id="KW-0720">Serine protease</keyword>
<dbReference type="PANTHER" id="PTHR24276">
    <property type="entry name" value="POLYSERASE-RELATED"/>
    <property type="match status" value="1"/>
</dbReference>
<keyword evidence="9" id="KW-1185">Reference proteome</keyword>